<feature type="transmembrane region" description="Helical" evidence="7">
    <location>
        <begin position="212"/>
        <end position="232"/>
    </location>
</feature>
<dbReference type="PANTHER" id="PTHR30151:SF25">
    <property type="entry name" value="TAURINE TRANSPORT SYSTEM PERMEASE PROTEIN TAUC"/>
    <property type="match status" value="1"/>
</dbReference>
<evidence type="ECO:0000256" key="3">
    <source>
        <dbReference type="ARBA" id="ARBA00022475"/>
    </source>
</evidence>
<keyword evidence="3" id="KW-1003">Cell membrane</keyword>
<feature type="transmembrane region" description="Helical" evidence="7">
    <location>
        <begin position="99"/>
        <end position="118"/>
    </location>
</feature>
<dbReference type="EMBL" id="CP035494">
    <property type="protein sequence ID" value="QAY61688.1"/>
    <property type="molecule type" value="Genomic_DNA"/>
</dbReference>
<evidence type="ECO:0000256" key="4">
    <source>
        <dbReference type="ARBA" id="ARBA00022692"/>
    </source>
</evidence>
<feature type="transmembrane region" description="Helical" evidence="7">
    <location>
        <begin position="167"/>
        <end position="192"/>
    </location>
</feature>
<keyword evidence="4 7" id="KW-0812">Transmembrane</keyword>
<sequence length="252" mass="27448">MLGIAGVVIFLVIWEIVSRFGPVDMKYLPPPTEVVPTFFRNIVLIGFWSAVGNTLLSWFLGMLLAVLGGGVLGILIGLSSFARRATRSTIEFLRPIPSVALIPLAVLLFSTPIQQSLLVVTYGAFWQVLFQTLYGVADVDAVAMATGRSYGFSWLQRVRHIVMPTMLPYLMTGVRLASAVALILAITCELQIGKPVGLGAEILHAKDNGLYASSYALVLATGLLGIVLNFGMRWIERRLLSWHQSVRSEAAA</sequence>
<evidence type="ECO:0000256" key="5">
    <source>
        <dbReference type="ARBA" id="ARBA00022989"/>
    </source>
</evidence>
<keyword evidence="10" id="KW-1185">Reference proteome</keyword>
<gene>
    <name evidence="9" type="ORF">ET475_03580</name>
</gene>
<reference evidence="9 10" key="1">
    <citation type="submission" date="2019-01" db="EMBL/GenBank/DDBJ databases">
        <title>Genome sequencing of strain DFW100M-13.</title>
        <authorList>
            <person name="Heo J."/>
            <person name="Kim S.-J."/>
            <person name="Kim J.-S."/>
            <person name="Hong S.-B."/>
            <person name="Kwon S.-W."/>
        </authorList>
    </citation>
    <scope>NUCLEOTIDE SEQUENCE [LARGE SCALE GENOMIC DNA]</scope>
    <source>
        <strain evidence="9 10">DFW100M-13</strain>
    </source>
</reference>
<feature type="transmembrane region" description="Helical" evidence="7">
    <location>
        <begin position="55"/>
        <end position="78"/>
    </location>
</feature>
<comment type="subcellular location">
    <subcellularLocation>
        <location evidence="1 7">Cell membrane</location>
        <topology evidence="1 7">Multi-pass membrane protein</topology>
    </subcellularLocation>
</comment>
<comment type="similarity">
    <text evidence="7">Belongs to the binding-protein-dependent transport system permease family.</text>
</comment>
<dbReference type="OrthoDB" id="5458199at2"/>
<dbReference type="PROSITE" id="PS50928">
    <property type="entry name" value="ABC_TM1"/>
    <property type="match status" value="1"/>
</dbReference>
<organism evidence="9 10">
    <name type="scientific">Microbacterium protaetiae</name>
    <dbReference type="NCBI Taxonomy" id="2509458"/>
    <lineage>
        <taxon>Bacteria</taxon>
        <taxon>Bacillati</taxon>
        <taxon>Actinomycetota</taxon>
        <taxon>Actinomycetes</taxon>
        <taxon>Micrococcales</taxon>
        <taxon>Microbacteriaceae</taxon>
        <taxon>Microbacterium</taxon>
    </lineage>
</organism>
<dbReference type="Pfam" id="PF00528">
    <property type="entry name" value="BPD_transp_1"/>
    <property type="match status" value="1"/>
</dbReference>
<protein>
    <submittedName>
        <fullName evidence="9">ABC transporter permease</fullName>
    </submittedName>
</protein>
<dbReference type="KEGG" id="mprt:ET475_03580"/>
<dbReference type="GO" id="GO:0005886">
    <property type="term" value="C:plasma membrane"/>
    <property type="evidence" value="ECO:0007669"/>
    <property type="project" value="UniProtKB-SubCell"/>
</dbReference>
<evidence type="ECO:0000313" key="10">
    <source>
        <dbReference type="Proteomes" id="UP000293995"/>
    </source>
</evidence>
<evidence type="ECO:0000256" key="7">
    <source>
        <dbReference type="RuleBase" id="RU363032"/>
    </source>
</evidence>
<feature type="transmembrane region" description="Helical" evidence="7">
    <location>
        <begin position="124"/>
        <end position="146"/>
    </location>
</feature>
<evidence type="ECO:0000256" key="6">
    <source>
        <dbReference type="ARBA" id="ARBA00023136"/>
    </source>
</evidence>
<evidence type="ECO:0000256" key="2">
    <source>
        <dbReference type="ARBA" id="ARBA00022448"/>
    </source>
</evidence>
<feature type="domain" description="ABC transmembrane type-1" evidence="8">
    <location>
        <begin position="51"/>
        <end position="236"/>
    </location>
</feature>
<keyword evidence="5 7" id="KW-1133">Transmembrane helix</keyword>
<evidence type="ECO:0000256" key="1">
    <source>
        <dbReference type="ARBA" id="ARBA00004651"/>
    </source>
</evidence>
<evidence type="ECO:0000259" key="8">
    <source>
        <dbReference type="PROSITE" id="PS50928"/>
    </source>
</evidence>
<dbReference type="SUPFAM" id="SSF161098">
    <property type="entry name" value="MetI-like"/>
    <property type="match status" value="1"/>
</dbReference>
<keyword evidence="2 7" id="KW-0813">Transport</keyword>
<dbReference type="GO" id="GO:0010438">
    <property type="term" value="P:cellular response to sulfur starvation"/>
    <property type="evidence" value="ECO:0007669"/>
    <property type="project" value="TreeGrafter"/>
</dbReference>
<dbReference type="InterPro" id="IPR000515">
    <property type="entry name" value="MetI-like"/>
</dbReference>
<accession>A0A4P6EUH5</accession>
<dbReference type="Proteomes" id="UP000293995">
    <property type="component" value="Chromosome"/>
</dbReference>
<dbReference type="PANTHER" id="PTHR30151">
    <property type="entry name" value="ALKANE SULFONATE ABC TRANSPORTER-RELATED, MEMBRANE SUBUNIT"/>
    <property type="match status" value="1"/>
</dbReference>
<dbReference type="InterPro" id="IPR035906">
    <property type="entry name" value="MetI-like_sf"/>
</dbReference>
<keyword evidence="6 7" id="KW-0472">Membrane</keyword>
<proteinExistence type="inferred from homology"/>
<evidence type="ECO:0000313" key="9">
    <source>
        <dbReference type="EMBL" id="QAY61688.1"/>
    </source>
</evidence>
<dbReference type="AlphaFoldDB" id="A0A4P6EUH5"/>
<name>A0A4P6EUH5_9MICO</name>
<dbReference type="Gene3D" id="1.10.3720.10">
    <property type="entry name" value="MetI-like"/>
    <property type="match status" value="1"/>
</dbReference>
<dbReference type="GO" id="GO:0055085">
    <property type="term" value="P:transmembrane transport"/>
    <property type="evidence" value="ECO:0007669"/>
    <property type="project" value="InterPro"/>
</dbReference>